<gene>
    <name evidence="5" type="ORF">A3Q56_07334</name>
</gene>
<organism evidence="5 6">
    <name type="scientific">Intoshia linei</name>
    <dbReference type="NCBI Taxonomy" id="1819745"/>
    <lineage>
        <taxon>Eukaryota</taxon>
        <taxon>Metazoa</taxon>
        <taxon>Spiralia</taxon>
        <taxon>Lophotrochozoa</taxon>
        <taxon>Mesozoa</taxon>
        <taxon>Orthonectida</taxon>
        <taxon>Rhopaluridae</taxon>
        <taxon>Intoshia</taxon>
    </lineage>
</organism>
<protein>
    <recommendedName>
        <fullName evidence="4">Alkyl transferase</fullName>
        <ecNumber evidence="4">2.5.1.-</ecNumber>
    </recommendedName>
</protein>
<dbReference type="PANTHER" id="PTHR10291:SF43">
    <property type="entry name" value="DEHYDRODOLICHYL DIPHOSPHATE SYNTHASE COMPLEX SUBUNIT DHDDS"/>
    <property type="match status" value="1"/>
</dbReference>
<reference evidence="5 6" key="1">
    <citation type="submission" date="2016-04" db="EMBL/GenBank/DDBJ databases">
        <title>The genome of Intoshia linei affirms orthonectids as highly simplified spiralians.</title>
        <authorList>
            <person name="Mikhailov K.V."/>
            <person name="Slusarev G.S."/>
            <person name="Nikitin M.A."/>
            <person name="Logacheva M.D."/>
            <person name="Penin A."/>
            <person name="Aleoshin V."/>
            <person name="Panchin Y.V."/>
        </authorList>
    </citation>
    <scope>NUCLEOTIDE SEQUENCE [LARGE SCALE GENOMIC DNA]</scope>
    <source>
        <strain evidence="5">Intl2013</strain>
        <tissue evidence="5">Whole animal</tissue>
    </source>
</reference>
<name>A0A177AU84_9BILA</name>
<dbReference type="CDD" id="cd00475">
    <property type="entry name" value="Cis_IPPS"/>
    <property type="match status" value="1"/>
</dbReference>
<dbReference type="GO" id="GO:0005783">
    <property type="term" value="C:endoplasmic reticulum"/>
    <property type="evidence" value="ECO:0007669"/>
    <property type="project" value="TreeGrafter"/>
</dbReference>
<dbReference type="GO" id="GO:0016094">
    <property type="term" value="P:polyprenol biosynthetic process"/>
    <property type="evidence" value="ECO:0007669"/>
    <property type="project" value="TreeGrafter"/>
</dbReference>
<keyword evidence="2 4" id="KW-0808">Transferase</keyword>
<evidence type="ECO:0000313" key="5">
    <source>
        <dbReference type="EMBL" id="OAF64943.1"/>
    </source>
</evidence>
<comment type="caution">
    <text evidence="5">The sequence shown here is derived from an EMBL/GenBank/DDBJ whole genome shotgun (WGS) entry which is preliminary data.</text>
</comment>
<dbReference type="PANTHER" id="PTHR10291">
    <property type="entry name" value="DEHYDRODOLICHYL DIPHOSPHATE SYNTHASE FAMILY MEMBER"/>
    <property type="match status" value="1"/>
</dbReference>
<evidence type="ECO:0000256" key="3">
    <source>
        <dbReference type="ARBA" id="ARBA00047353"/>
    </source>
</evidence>
<dbReference type="EC" id="2.5.1.-" evidence="4"/>
<evidence type="ECO:0000313" key="6">
    <source>
        <dbReference type="Proteomes" id="UP000078046"/>
    </source>
</evidence>
<comment type="catalytic activity">
    <reaction evidence="3">
        <text>n isopentenyl diphosphate + (2E,6E)-farnesyl diphosphate = a di-trans,poly-cis-polyprenyl diphosphate + n diphosphate</text>
        <dbReference type="Rhea" id="RHEA:53008"/>
        <dbReference type="Rhea" id="RHEA-COMP:19494"/>
        <dbReference type="ChEBI" id="CHEBI:33019"/>
        <dbReference type="ChEBI" id="CHEBI:128769"/>
        <dbReference type="ChEBI" id="CHEBI:136960"/>
        <dbReference type="ChEBI" id="CHEBI:175763"/>
        <dbReference type="EC" id="2.5.1.87"/>
    </reaction>
</comment>
<keyword evidence="6" id="KW-1185">Reference proteome</keyword>
<dbReference type="GO" id="GO:0045547">
    <property type="term" value="F:ditrans,polycis-polyprenyl diphosphate synthase [(2E,6E)-farnesyl diphosphate specific] activity"/>
    <property type="evidence" value="ECO:0007669"/>
    <property type="project" value="UniProtKB-EC"/>
</dbReference>
<proteinExistence type="inferred from homology"/>
<dbReference type="OrthoDB" id="4173905at2759"/>
<dbReference type="NCBIfam" id="TIGR00055">
    <property type="entry name" value="uppS"/>
    <property type="match status" value="1"/>
</dbReference>
<evidence type="ECO:0000256" key="2">
    <source>
        <dbReference type="ARBA" id="ARBA00022679"/>
    </source>
</evidence>
<sequence>MYLYFLFFIIILSYLIINKPYKVLNKPIITIQQLCVKWLTKAIKLGPIPSHIAIIMDGNRRYAKSNNIPLLCGHKAGLDTLNNVSEWFYSVGVKEITIFAFAISNFNRQKDEVDYLMKMLSDNIDKLLDSRLKLMLSDLTIRFIGNSPLLDKHLIANMIKIESLTQPNPKNILNVAIAYDSTSEYTDTIFKLYNKQPKDLITHRKVCQNLYTYKSQKLDLVVRTSGETRLSNFMLIQSSYSQIYFVQKFWPVLSIFDLQKLIILYQKNYLYNK</sequence>
<dbReference type="SUPFAM" id="SSF64005">
    <property type="entry name" value="Undecaprenyl diphosphate synthase"/>
    <property type="match status" value="1"/>
</dbReference>
<dbReference type="Proteomes" id="UP000078046">
    <property type="component" value="Unassembled WGS sequence"/>
</dbReference>
<dbReference type="AlphaFoldDB" id="A0A177AU84"/>
<dbReference type="InterPro" id="IPR036424">
    <property type="entry name" value="UPP_synth-like_sf"/>
</dbReference>
<dbReference type="Pfam" id="PF01255">
    <property type="entry name" value="Prenyltransf"/>
    <property type="match status" value="1"/>
</dbReference>
<dbReference type="EMBL" id="LWCA01001525">
    <property type="protein sequence ID" value="OAF64943.1"/>
    <property type="molecule type" value="Genomic_DNA"/>
</dbReference>
<evidence type="ECO:0000256" key="1">
    <source>
        <dbReference type="ARBA" id="ARBA00005432"/>
    </source>
</evidence>
<comment type="similarity">
    <text evidence="1 4">Belongs to the UPP synthase family.</text>
</comment>
<dbReference type="InterPro" id="IPR001441">
    <property type="entry name" value="UPP_synth-like"/>
</dbReference>
<accession>A0A177AU84</accession>
<dbReference type="Gene3D" id="3.40.1180.10">
    <property type="entry name" value="Decaprenyl diphosphate synthase-like"/>
    <property type="match status" value="1"/>
</dbReference>
<evidence type="ECO:0000256" key="4">
    <source>
        <dbReference type="RuleBase" id="RU363018"/>
    </source>
</evidence>